<dbReference type="GO" id="GO:0016887">
    <property type="term" value="F:ATP hydrolysis activity"/>
    <property type="evidence" value="ECO:0007669"/>
    <property type="project" value="InterPro"/>
</dbReference>
<dbReference type="PROSITE" id="PS50893">
    <property type="entry name" value="ABC_TRANSPORTER_2"/>
    <property type="match status" value="1"/>
</dbReference>
<dbReference type="PANTHER" id="PTHR43776">
    <property type="entry name" value="TRANSPORT ATP-BINDING PROTEIN"/>
    <property type="match status" value="1"/>
</dbReference>
<dbReference type="GO" id="GO:0005524">
    <property type="term" value="F:ATP binding"/>
    <property type="evidence" value="ECO:0007669"/>
    <property type="project" value="UniProtKB-KW"/>
</dbReference>
<dbReference type="AlphaFoldDB" id="A0A2A2EHA0"/>
<comment type="similarity">
    <text evidence="1">Belongs to the ABC transporter superfamily.</text>
</comment>
<dbReference type="PROSITE" id="PS00211">
    <property type="entry name" value="ABC_TRANSPORTER_1"/>
    <property type="match status" value="1"/>
</dbReference>
<sequence>MNESTNARTALLEGVDVRKSFGTGARRHEVLHGCTVRVHEGECVAVIGGSGSGKSTLTRILLGLETCDGGDVRFRGASIGAHGGRRGDAGRAAMRALRRASGIVYQNPFASLDPRWTAFDSVSEPLRLRGAHGGCGDTALEDRVADALRLVALEPRDFLYRYPMDMSGGQAQRVAIARAIVTEPQILLADEAMSAIDVAARLQILDAFAAVRARNPKMGMVLVSHDLGVVQTIADTIVVLHDGVIVEQGSAADVLGHPQASYTRDLIAAATL</sequence>
<dbReference type="Gene3D" id="3.40.50.300">
    <property type="entry name" value="P-loop containing nucleotide triphosphate hydrolases"/>
    <property type="match status" value="1"/>
</dbReference>
<dbReference type="InterPro" id="IPR050319">
    <property type="entry name" value="ABC_transp_ATP-bind"/>
</dbReference>
<dbReference type="InterPro" id="IPR003593">
    <property type="entry name" value="AAA+_ATPase"/>
</dbReference>
<dbReference type="OrthoDB" id="8481147at2"/>
<proteinExistence type="inferred from homology"/>
<reference evidence="6 7" key="1">
    <citation type="journal article" date="2017" name="ISME J.">
        <title>Unveiling bifidobacterial biogeography across the mammalian branch of the tree of life.</title>
        <authorList>
            <person name="Milani C."/>
            <person name="Mangifesta M."/>
            <person name="Mancabelli L."/>
            <person name="Lugli G.A."/>
            <person name="James K."/>
            <person name="Duranti S."/>
            <person name="Turroni F."/>
            <person name="Ferrario C."/>
            <person name="Ossiprandi M.C."/>
            <person name="van Sinderen D."/>
            <person name="Ventura M."/>
        </authorList>
    </citation>
    <scope>NUCLEOTIDE SEQUENCE [LARGE SCALE GENOMIC DNA]</scope>
    <source>
        <strain evidence="7">Ham19E</strain>
    </source>
</reference>
<dbReference type="SUPFAM" id="SSF52540">
    <property type="entry name" value="P-loop containing nucleoside triphosphate hydrolases"/>
    <property type="match status" value="1"/>
</dbReference>
<accession>A0A2A2EHA0</accession>
<keyword evidence="7" id="KW-1185">Reference proteome</keyword>
<evidence type="ECO:0000259" key="5">
    <source>
        <dbReference type="PROSITE" id="PS50893"/>
    </source>
</evidence>
<keyword evidence="3" id="KW-0547">Nucleotide-binding</keyword>
<dbReference type="EMBL" id="MVOH01000006">
    <property type="protein sequence ID" value="PAU68295.1"/>
    <property type="molecule type" value="Genomic_DNA"/>
</dbReference>
<dbReference type="RefSeq" id="WP_095614524.1">
    <property type="nucleotide sequence ID" value="NZ_MVOH01000006.1"/>
</dbReference>
<evidence type="ECO:0000256" key="3">
    <source>
        <dbReference type="ARBA" id="ARBA00022741"/>
    </source>
</evidence>
<keyword evidence="2" id="KW-0813">Transport</keyword>
<dbReference type="PANTHER" id="PTHR43776:SF7">
    <property type="entry name" value="D,D-DIPEPTIDE TRANSPORT ATP-BINDING PROTEIN DDPF-RELATED"/>
    <property type="match status" value="1"/>
</dbReference>
<dbReference type="Proteomes" id="UP000218399">
    <property type="component" value="Unassembled WGS sequence"/>
</dbReference>
<gene>
    <name evidence="6" type="ORF">B1526_0480</name>
</gene>
<dbReference type="InterPro" id="IPR003439">
    <property type="entry name" value="ABC_transporter-like_ATP-bd"/>
</dbReference>
<dbReference type="Pfam" id="PF00005">
    <property type="entry name" value="ABC_tran"/>
    <property type="match status" value="1"/>
</dbReference>
<keyword evidence="4" id="KW-0067">ATP-binding</keyword>
<dbReference type="CDD" id="cd03257">
    <property type="entry name" value="ABC_NikE_OppD_transporters"/>
    <property type="match status" value="1"/>
</dbReference>
<evidence type="ECO:0000313" key="6">
    <source>
        <dbReference type="EMBL" id="PAU68295.1"/>
    </source>
</evidence>
<organism evidence="6 7">
    <name type="scientific">Bifidobacterium criceti</name>
    <dbReference type="NCBI Taxonomy" id="1960969"/>
    <lineage>
        <taxon>Bacteria</taxon>
        <taxon>Bacillati</taxon>
        <taxon>Actinomycetota</taxon>
        <taxon>Actinomycetes</taxon>
        <taxon>Bifidobacteriales</taxon>
        <taxon>Bifidobacteriaceae</taxon>
        <taxon>Bifidobacterium</taxon>
    </lineage>
</organism>
<evidence type="ECO:0000256" key="1">
    <source>
        <dbReference type="ARBA" id="ARBA00005417"/>
    </source>
</evidence>
<dbReference type="InterPro" id="IPR027417">
    <property type="entry name" value="P-loop_NTPase"/>
</dbReference>
<dbReference type="InterPro" id="IPR017871">
    <property type="entry name" value="ABC_transporter-like_CS"/>
</dbReference>
<evidence type="ECO:0000256" key="4">
    <source>
        <dbReference type="ARBA" id="ARBA00022840"/>
    </source>
</evidence>
<evidence type="ECO:0000313" key="7">
    <source>
        <dbReference type="Proteomes" id="UP000218399"/>
    </source>
</evidence>
<comment type="caution">
    <text evidence="6">The sequence shown here is derived from an EMBL/GenBank/DDBJ whole genome shotgun (WGS) entry which is preliminary data.</text>
</comment>
<dbReference type="SMART" id="SM00382">
    <property type="entry name" value="AAA"/>
    <property type="match status" value="1"/>
</dbReference>
<feature type="domain" description="ABC transporter" evidence="5">
    <location>
        <begin position="12"/>
        <end position="267"/>
    </location>
</feature>
<protein>
    <submittedName>
        <fullName evidence="6">Peptide ABC transporter ATPase</fullName>
    </submittedName>
</protein>
<dbReference type="GO" id="GO:0055085">
    <property type="term" value="P:transmembrane transport"/>
    <property type="evidence" value="ECO:0007669"/>
    <property type="project" value="UniProtKB-ARBA"/>
</dbReference>
<evidence type="ECO:0000256" key="2">
    <source>
        <dbReference type="ARBA" id="ARBA00022448"/>
    </source>
</evidence>
<name>A0A2A2EHA0_9BIFI</name>